<dbReference type="Pfam" id="PF13472">
    <property type="entry name" value="Lipase_GDSL_2"/>
    <property type="match status" value="1"/>
</dbReference>
<sequence>MPQILVFGASITQGLWDKEGGWANRLRKYLDSLYLSGKLKEDWDVFNLGIVGNTTKDLLRRIEFETKQRILSGNALTIISIGLNDSQWINDKKIHRVPPQNFKQNIIKIFQIAKKYTKNVVFLGLTPIDESKVDPIPWAPERSYKNKLIKQYNQLAEHICKESNVSFLDIFNKWMKIDYKKLLYDGVHPTAAGHKLIYTAIKNFLSKNKIIKFD</sequence>
<comment type="caution">
    <text evidence="2">The sequence shown here is derived from an EMBL/GenBank/DDBJ whole genome shotgun (WGS) entry which is preliminary data.</text>
</comment>
<feature type="domain" description="SGNH hydrolase-type esterase" evidence="1">
    <location>
        <begin position="6"/>
        <end position="196"/>
    </location>
</feature>
<evidence type="ECO:0000313" key="2">
    <source>
        <dbReference type="EMBL" id="OGK44956.1"/>
    </source>
</evidence>
<dbReference type="EMBL" id="MGAI01000018">
    <property type="protein sequence ID" value="OGK44956.1"/>
    <property type="molecule type" value="Genomic_DNA"/>
</dbReference>
<dbReference type="InterPro" id="IPR013830">
    <property type="entry name" value="SGNH_hydro"/>
</dbReference>
<dbReference type="SUPFAM" id="SSF52266">
    <property type="entry name" value="SGNH hydrolase"/>
    <property type="match status" value="1"/>
</dbReference>
<dbReference type="InterPro" id="IPR045136">
    <property type="entry name" value="Iah1-like"/>
</dbReference>
<reference evidence="2 3" key="1">
    <citation type="journal article" date="2016" name="Nat. Commun.">
        <title>Thousands of microbial genomes shed light on interconnected biogeochemical processes in an aquifer system.</title>
        <authorList>
            <person name="Anantharaman K."/>
            <person name="Brown C.T."/>
            <person name="Hug L.A."/>
            <person name="Sharon I."/>
            <person name="Castelle C.J."/>
            <person name="Probst A.J."/>
            <person name="Thomas B.C."/>
            <person name="Singh A."/>
            <person name="Wilkins M.J."/>
            <person name="Karaoz U."/>
            <person name="Brodie E.L."/>
            <person name="Williams K.H."/>
            <person name="Hubbard S.S."/>
            <person name="Banfield J.F."/>
        </authorList>
    </citation>
    <scope>NUCLEOTIDE SEQUENCE [LARGE SCALE GENOMIC DNA]</scope>
</reference>
<protein>
    <recommendedName>
        <fullName evidence="1">SGNH hydrolase-type esterase domain-containing protein</fullName>
    </recommendedName>
</protein>
<dbReference type="Gene3D" id="3.40.50.1110">
    <property type="entry name" value="SGNH hydrolase"/>
    <property type="match status" value="1"/>
</dbReference>
<name>A0A1F7INI9_9BACT</name>
<evidence type="ECO:0000259" key="1">
    <source>
        <dbReference type="Pfam" id="PF13472"/>
    </source>
</evidence>
<dbReference type="PANTHER" id="PTHR14209">
    <property type="entry name" value="ISOAMYL ACETATE-HYDROLYZING ESTERASE 1"/>
    <property type="match status" value="1"/>
</dbReference>
<proteinExistence type="predicted"/>
<evidence type="ECO:0000313" key="3">
    <source>
        <dbReference type="Proteomes" id="UP000178040"/>
    </source>
</evidence>
<dbReference type="PANTHER" id="PTHR14209:SF19">
    <property type="entry name" value="ISOAMYL ACETATE-HYDROLYZING ESTERASE 1 HOMOLOG"/>
    <property type="match status" value="1"/>
</dbReference>
<dbReference type="InterPro" id="IPR036514">
    <property type="entry name" value="SGNH_hydro_sf"/>
</dbReference>
<dbReference type="AlphaFoldDB" id="A0A1F7INI9"/>
<organism evidence="2 3">
    <name type="scientific">Candidatus Roizmanbacteria bacterium RIFCSPLOWO2_01_FULL_37_16</name>
    <dbReference type="NCBI Taxonomy" id="1802058"/>
    <lineage>
        <taxon>Bacteria</taxon>
        <taxon>Candidatus Roizmaniibacteriota</taxon>
    </lineage>
</organism>
<dbReference type="Proteomes" id="UP000178040">
    <property type="component" value="Unassembled WGS sequence"/>
</dbReference>
<gene>
    <name evidence="2" type="ORF">A3B40_04190</name>
</gene>
<accession>A0A1F7INI9</accession>